<evidence type="ECO:0000313" key="1">
    <source>
        <dbReference type="EMBL" id="CRL46831.1"/>
    </source>
</evidence>
<evidence type="ECO:0000313" key="2">
    <source>
        <dbReference type="Proteomes" id="UP000245838"/>
    </source>
</evidence>
<name>A0A193QNU0_SODGM</name>
<organism evidence="1 2">
    <name type="scientific">Sodalis glossinidius (strain morsitans)</name>
    <dbReference type="NCBI Taxonomy" id="343509"/>
    <lineage>
        <taxon>Bacteria</taxon>
        <taxon>Pseudomonadati</taxon>
        <taxon>Pseudomonadota</taxon>
        <taxon>Gammaproteobacteria</taxon>
        <taxon>Enterobacterales</taxon>
        <taxon>Bruguierivoracaceae</taxon>
        <taxon>Sodalis</taxon>
    </lineage>
</organism>
<gene>
    <name evidence="1" type="ORF">SGGMMB4_05795</name>
</gene>
<dbReference type="AlphaFoldDB" id="A0A193QNU0"/>
<dbReference type="EMBL" id="LN854558">
    <property type="protein sequence ID" value="CRL46831.1"/>
    <property type="molecule type" value="Genomic_DNA"/>
</dbReference>
<dbReference type="Proteomes" id="UP000245838">
    <property type="component" value="Plasmid psg1"/>
</dbReference>
<geneLocation type="plasmid" evidence="2">
    <name>psg1</name>
</geneLocation>
<reference evidence="2" key="1">
    <citation type="submission" date="2015-05" db="EMBL/GenBank/DDBJ databases">
        <authorList>
            <person name="Goodhead I."/>
        </authorList>
    </citation>
    <scope>NUCLEOTIDE SEQUENCE [LARGE SCALE GENOMIC DNA]</scope>
    <source>
        <strain evidence="2">morsitans</strain>
        <plasmid evidence="2">psg1</plasmid>
    </source>
</reference>
<sequence length="125" mass="13384">MPSTGAGRWLLRSTRCVNASISCAHAPESTRLLARCVRVSSMSGSATGYTSPRRPKSFATVSPAHNHSARQAARITGLPAPGVRHGRLQRGVNRRLRQAPLMLAGGKDRVVVSEIGIRAFEMPQG</sequence>
<protein>
    <submittedName>
        <fullName evidence="1">Uncharacterized protein</fullName>
    </submittedName>
</protein>
<proteinExistence type="predicted"/>
<accession>A0A193QNU0</accession>